<dbReference type="EMBL" id="JANBOI010000354">
    <property type="protein sequence ID" value="KAJ1731213.1"/>
    <property type="molecule type" value="Genomic_DNA"/>
</dbReference>
<dbReference type="OrthoDB" id="9995210at2759"/>
<dbReference type="PROSITE" id="PS50088">
    <property type="entry name" value="ANK_REPEAT"/>
    <property type="match status" value="2"/>
</dbReference>
<keyword evidence="2 3" id="KW-0040">ANK repeat</keyword>
<dbReference type="PANTHER" id="PTHR24171">
    <property type="entry name" value="ANKYRIN REPEAT DOMAIN-CONTAINING PROTEIN 39-RELATED"/>
    <property type="match status" value="1"/>
</dbReference>
<proteinExistence type="predicted"/>
<accession>A0A9W7YED8</accession>
<dbReference type="PRINTS" id="PR01415">
    <property type="entry name" value="ANKYRIN"/>
</dbReference>
<evidence type="ECO:0000313" key="5">
    <source>
        <dbReference type="Proteomes" id="UP001143981"/>
    </source>
</evidence>
<evidence type="ECO:0000256" key="2">
    <source>
        <dbReference type="ARBA" id="ARBA00023043"/>
    </source>
</evidence>
<gene>
    <name evidence="4" type="ORF">LPJ61_002641</name>
</gene>
<comment type="caution">
    <text evidence="4">The sequence shown here is derived from an EMBL/GenBank/DDBJ whole genome shotgun (WGS) entry which is preliminary data.</text>
</comment>
<name>A0A9W7YED8_9FUNG</name>
<dbReference type="PROSITE" id="PS50297">
    <property type="entry name" value="ANK_REP_REGION"/>
    <property type="match status" value="1"/>
</dbReference>
<dbReference type="SUPFAM" id="SSF48403">
    <property type="entry name" value="Ankyrin repeat"/>
    <property type="match status" value="1"/>
</dbReference>
<dbReference type="Pfam" id="PF12796">
    <property type="entry name" value="Ank_2"/>
    <property type="match status" value="1"/>
</dbReference>
<evidence type="ECO:0000313" key="4">
    <source>
        <dbReference type="EMBL" id="KAJ1731213.1"/>
    </source>
</evidence>
<dbReference type="PANTHER" id="PTHR24171:SF8">
    <property type="entry name" value="BRCA1-ASSOCIATED RING DOMAIN PROTEIN 1"/>
    <property type="match status" value="1"/>
</dbReference>
<dbReference type="GO" id="GO:0085020">
    <property type="term" value="P:protein K6-linked ubiquitination"/>
    <property type="evidence" value="ECO:0007669"/>
    <property type="project" value="TreeGrafter"/>
</dbReference>
<keyword evidence="1" id="KW-0677">Repeat</keyword>
<reference evidence="4" key="1">
    <citation type="submission" date="2022-07" db="EMBL/GenBank/DDBJ databases">
        <title>Phylogenomic reconstructions and comparative analyses of Kickxellomycotina fungi.</title>
        <authorList>
            <person name="Reynolds N.K."/>
            <person name="Stajich J.E."/>
            <person name="Barry K."/>
            <person name="Grigoriev I.V."/>
            <person name="Crous P."/>
            <person name="Smith M.E."/>
        </authorList>
    </citation>
    <scope>NUCLEOTIDE SEQUENCE</scope>
    <source>
        <strain evidence="4">BCRC 34381</strain>
    </source>
</reference>
<dbReference type="InterPro" id="IPR002110">
    <property type="entry name" value="Ankyrin_rpt"/>
</dbReference>
<evidence type="ECO:0008006" key="6">
    <source>
        <dbReference type="Google" id="ProtNLM"/>
    </source>
</evidence>
<dbReference type="Gene3D" id="1.25.40.20">
    <property type="entry name" value="Ankyrin repeat-containing domain"/>
    <property type="match status" value="2"/>
</dbReference>
<organism evidence="4 5">
    <name type="scientific">Coemansia biformis</name>
    <dbReference type="NCBI Taxonomy" id="1286918"/>
    <lineage>
        <taxon>Eukaryota</taxon>
        <taxon>Fungi</taxon>
        <taxon>Fungi incertae sedis</taxon>
        <taxon>Zoopagomycota</taxon>
        <taxon>Kickxellomycotina</taxon>
        <taxon>Kickxellomycetes</taxon>
        <taxon>Kickxellales</taxon>
        <taxon>Kickxellaceae</taxon>
        <taxon>Coemansia</taxon>
    </lineage>
</organism>
<dbReference type="SMART" id="SM00248">
    <property type="entry name" value="ANK"/>
    <property type="match status" value="3"/>
</dbReference>
<evidence type="ECO:0000256" key="3">
    <source>
        <dbReference type="PROSITE-ProRule" id="PRU00023"/>
    </source>
</evidence>
<feature type="repeat" description="ANK" evidence="3">
    <location>
        <begin position="42"/>
        <end position="64"/>
    </location>
</feature>
<dbReference type="GO" id="GO:0004842">
    <property type="term" value="F:ubiquitin-protein transferase activity"/>
    <property type="evidence" value="ECO:0007669"/>
    <property type="project" value="TreeGrafter"/>
</dbReference>
<keyword evidence="5" id="KW-1185">Reference proteome</keyword>
<dbReference type="InterPro" id="IPR036770">
    <property type="entry name" value="Ankyrin_rpt-contain_sf"/>
</dbReference>
<sequence length="162" mass="17565">MSDDGASREEQLWSACMTDQSDLVRELLQDPRSIDINRTNALGCTALHYAAQTGSVDCVELLVKAPGIKLDLQDRMGKNTPLHMALIRRAEPETTLEIVTLLTKAGADPRIANKVGQRPRDLAGEDDEEIQRVLLQAALTILAKEGQAYVDDGGDSDGYSSG</sequence>
<dbReference type="AlphaFoldDB" id="A0A9W7YED8"/>
<evidence type="ECO:0000256" key="1">
    <source>
        <dbReference type="ARBA" id="ARBA00022737"/>
    </source>
</evidence>
<feature type="repeat" description="ANK" evidence="3">
    <location>
        <begin position="77"/>
        <end position="114"/>
    </location>
</feature>
<dbReference type="Proteomes" id="UP001143981">
    <property type="component" value="Unassembled WGS sequence"/>
</dbReference>
<protein>
    <recommendedName>
        <fullName evidence="6">Ankyrin</fullName>
    </recommendedName>
</protein>